<proteinExistence type="predicted"/>
<dbReference type="Proteomes" id="UP000580856">
    <property type="component" value="Unassembled WGS sequence"/>
</dbReference>
<organism evidence="2 3">
    <name type="scientific">Desulfobaculum xiamenense</name>
    <dbReference type="NCBI Taxonomy" id="995050"/>
    <lineage>
        <taxon>Bacteria</taxon>
        <taxon>Pseudomonadati</taxon>
        <taxon>Thermodesulfobacteriota</taxon>
        <taxon>Desulfovibrionia</taxon>
        <taxon>Desulfovibrionales</taxon>
        <taxon>Desulfovibrionaceae</taxon>
        <taxon>Desulfobaculum</taxon>
    </lineage>
</organism>
<dbReference type="EMBL" id="JAATJA010000001">
    <property type="protein sequence ID" value="NJB66840.1"/>
    <property type="molecule type" value="Genomic_DNA"/>
</dbReference>
<dbReference type="Pfam" id="PF20172">
    <property type="entry name" value="DUF6538"/>
    <property type="match status" value="1"/>
</dbReference>
<evidence type="ECO:0000259" key="1">
    <source>
        <dbReference type="Pfam" id="PF20172"/>
    </source>
</evidence>
<evidence type="ECO:0000313" key="3">
    <source>
        <dbReference type="Proteomes" id="UP000580856"/>
    </source>
</evidence>
<feature type="domain" description="DUF6538" evidence="1">
    <location>
        <begin position="8"/>
        <end position="60"/>
    </location>
</feature>
<dbReference type="InterPro" id="IPR046668">
    <property type="entry name" value="DUF6538"/>
</dbReference>
<name>A0A846QIB5_9BACT</name>
<reference evidence="2 3" key="1">
    <citation type="submission" date="2020-03" db="EMBL/GenBank/DDBJ databases">
        <title>Genomic Encyclopedia of Type Strains, Phase IV (KMG-IV): sequencing the most valuable type-strain genomes for metagenomic binning, comparative biology and taxonomic classification.</title>
        <authorList>
            <person name="Goeker M."/>
        </authorList>
    </citation>
    <scope>NUCLEOTIDE SEQUENCE [LARGE SCALE GENOMIC DNA]</scope>
    <source>
        <strain evidence="2 3">DSM 24233</strain>
    </source>
</reference>
<dbReference type="RefSeq" id="WP_167939940.1">
    <property type="nucleotide sequence ID" value="NZ_JAATJA010000001.1"/>
</dbReference>
<evidence type="ECO:0000313" key="2">
    <source>
        <dbReference type="EMBL" id="NJB66840.1"/>
    </source>
</evidence>
<comment type="caution">
    <text evidence="2">The sequence shown here is derived from an EMBL/GenBank/DDBJ whole genome shotgun (WGS) entry which is preliminary data.</text>
</comment>
<accession>A0A846QIB5</accession>
<sequence>MIPKAASHLVNRRGVYHFRIVVPIDLRPVLGRNEVRRSLRTAFLQEARPRALRLTAVADRLR</sequence>
<dbReference type="AlphaFoldDB" id="A0A846QIB5"/>
<keyword evidence="3" id="KW-1185">Reference proteome</keyword>
<protein>
    <recommendedName>
        <fullName evidence="1">DUF6538 domain-containing protein</fullName>
    </recommendedName>
</protein>
<gene>
    <name evidence="2" type="ORF">GGQ74_000480</name>
</gene>